<dbReference type="Gene3D" id="1.10.1220.10">
    <property type="entry name" value="Met repressor-like"/>
    <property type="match status" value="1"/>
</dbReference>
<evidence type="ECO:0000256" key="2">
    <source>
        <dbReference type="ARBA" id="ARBA00022649"/>
    </source>
</evidence>
<evidence type="ECO:0000256" key="1">
    <source>
        <dbReference type="ARBA" id="ARBA00010562"/>
    </source>
</evidence>
<comment type="caution">
    <text evidence="3">The sequence shown here is derived from an EMBL/GenBank/DDBJ whole genome shotgun (WGS) entry which is preliminary data.</text>
</comment>
<name>A0ABW9MAL8_9FIRM</name>
<proteinExistence type="inferred from homology"/>
<sequence length="86" mass="9938">MTQSQINVRVDSSTKKDAERVCSEIGITLSSAINIYLKKIVRENKIPFELEADPFYSPKNLKKIEKLIEDYEKGKVEIVNHELIEE</sequence>
<dbReference type="EMBL" id="JBGMEI010000007">
    <property type="protein sequence ID" value="MFO3665821.1"/>
    <property type="molecule type" value="Genomic_DNA"/>
</dbReference>
<dbReference type="RefSeq" id="WP_410031504.1">
    <property type="nucleotide sequence ID" value="NZ_JBGMEI010000007.1"/>
</dbReference>
<reference evidence="3 4" key="1">
    <citation type="journal article" date="2025" name="Anaerobe">
        <title>Description of Anaerococcus kampingiae sp. nov., Anaerococcus groningensis sp. nov., Anaerococcus martiniensis sp. nov., and Anaerococcus cruorum sp. nov., isolated from human clinical specimens.</title>
        <authorList>
            <person name="Boiten K.E."/>
            <person name="Meijer J."/>
            <person name="van Wezel E.M."/>
            <person name="Veloo A.C.M."/>
        </authorList>
    </citation>
    <scope>NUCLEOTIDE SEQUENCE [LARGE SCALE GENOMIC DNA]</scope>
    <source>
        <strain evidence="3 4">ENR0831</strain>
    </source>
</reference>
<accession>A0ABW9MAL8</accession>
<dbReference type="Pfam" id="PF04221">
    <property type="entry name" value="RelB"/>
    <property type="match status" value="1"/>
</dbReference>
<evidence type="ECO:0000313" key="3">
    <source>
        <dbReference type="EMBL" id="MFO3665821.1"/>
    </source>
</evidence>
<dbReference type="InterPro" id="IPR007337">
    <property type="entry name" value="RelB/DinJ"/>
</dbReference>
<dbReference type="PANTHER" id="PTHR38781:SF1">
    <property type="entry name" value="ANTITOXIN DINJ-RELATED"/>
    <property type="match status" value="1"/>
</dbReference>
<dbReference type="Proteomes" id="UP001637996">
    <property type="component" value="Unassembled WGS sequence"/>
</dbReference>
<gene>
    <name evidence="3" type="ORF">ACCQ41_06140</name>
</gene>
<comment type="similarity">
    <text evidence="1">Belongs to the RelB/DinJ antitoxin family.</text>
</comment>
<keyword evidence="2" id="KW-1277">Toxin-antitoxin system</keyword>
<keyword evidence="4" id="KW-1185">Reference proteome</keyword>
<organism evidence="3 4">
    <name type="scientific">Anaerococcus martiniensis</name>
    <dbReference type="NCBI Taxonomy" id="3115615"/>
    <lineage>
        <taxon>Bacteria</taxon>
        <taxon>Bacillati</taxon>
        <taxon>Bacillota</taxon>
        <taxon>Tissierellia</taxon>
        <taxon>Tissierellales</taxon>
        <taxon>Peptoniphilaceae</taxon>
        <taxon>Anaerococcus</taxon>
    </lineage>
</organism>
<dbReference type="PANTHER" id="PTHR38781">
    <property type="entry name" value="ANTITOXIN DINJ-RELATED"/>
    <property type="match status" value="1"/>
</dbReference>
<evidence type="ECO:0000313" key="4">
    <source>
        <dbReference type="Proteomes" id="UP001637996"/>
    </source>
</evidence>
<dbReference type="NCBIfam" id="TIGR02384">
    <property type="entry name" value="RelB_DinJ"/>
    <property type="match status" value="1"/>
</dbReference>
<dbReference type="InterPro" id="IPR013321">
    <property type="entry name" value="Arc_rbn_hlx_hlx"/>
</dbReference>
<protein>
    <submittedName>
        <fullName evidence="3">Type II toxin-antitoxin system RelB/DinJ family antitoxin</fullName>
    </submittedName>
</protein>